<keyword evidence="1" id="KW-0732">Signal</keyword>
<evidence type="ECO:0000256" key="1">
    <source>
        <dbReference type="SAM" id="SignalP"/>
    </source>
</evidence>
<dbReference type="InterPro" id="IPR025348">
    <property type="entry name" value="DUF4252"/>
</dbReference>
<dbReference type="EMBL" id="QWGR01000004">
    <property type="protein sequence ID" value="RIJ48609.1"/>
    <property type="molecule type" value="Genomic_DNA"/>
</dbReference>
<protein>
    <submittedName>
        <fullName evidence="2">DUF4252 domain-containing protein</fullName>
    </submittedName>
</protein>
<feature type="chain" id="PRO_5017401057" evidence="1">
    <location>
        <begin position="27"/>
        <end position="167"/>
    </location>
</feature>
<dbReference type="Pfam" id="PF14060">
    <property type="entry name" value="DUF4252"/>
    <property type="match status" value="1"/>
</dbReference>
<evidence type="ECO:0000313" key="3">
    <source>
        <dbReference type="Proteomes" id="UP000265926"/>
    </source>
</evidence>
<reference evidence="2 3" key="1">
    <citation type="submission" date="2018-08" db="EMBL/GenBank/DDBJ databases">
        <title>Pallidiluteibacterium maritimus gen. nov., sp. nov., isolated from coastal sediment.</title>
        <authorList>
            <person name="Zhou L.Y."/>
        </authorList>
    </citation>
    <scope>NUCLEOTIDE SEQUENCE [LARGE SCALE GENOMIC DNA]</scope>
    <source>
        <strain evidence="2 3">XSD2</strain>
    </source>
</reference>
<feature type="signal peptide" evidence="1">
    <location>
        <begin position="1"/>
        <end position="26"/>
    </location>
</feature>
<accession>A0A399T0S8</accession>
<sequence>MKTLTTLFFLLGLLLATLFTSGQSKADKMYDAFTDADGVTSFTLSKDFSDAFNIDLGDNGDESNVTGSLTQVRFMTYNPEKGEWSGDAFIAKAVSMLSSKYHRFEDDGDDSNAEIWLLGKKSKYTECHIFIRNENQEGNSFIVSFYGDFNVNDLEELKETGKSFSEE</sequence>
<name>A0A399T0S8_9BACT</name>
<gene>
    <name evidence="2" type="ORF">D1614_08715</name>
</gene>
<dbReference type="AlphaFoldDB" id="A0A399T0S8"/>
<dbReference type="OrthoDB" id="1120833at2"/>
<comment type="caution">
    <text evidence="2">The sequence shown here is derived from an EMBL/GenBank/DDBJ whole genome shotgun (WGS) entry which is preliminary data.</text>
</comment>
<dbReference type="Proteomes" id="UP000265926">
    <property type="component" value="Unassembled WGS sequence"/>
</dbReference>
<organism evidence="2 3">
    <name type="scientific">Maribellus luteus</name>
    <dbReference type="NCBI Taxonomy" id="2305463"/>
    <lineage>
        <taxon>Bacteria</taxon>
        <taxon>Pseudomonadati</taxon>
        <taxon>Bacteroidota</taxon>
        <taxon>Bacteroidia</taxon>
        <taxon>Marinilabiliales</taxon>
        <taxon>Prolixibacteraceae</taxon>
        <taxon>Maribellus</taxon>
    </lineage>
</organism>
<keyword evidence="3" id="KW-1185">Reference proteome</keyword>
<dbReference type="RefSeq" id="WP_119437529.1">
    <property type="nucleotide sequence ID" value="NZ_QWGR01000004.1"/>
</dbReference>
<evidence type="ECO:0000313" key="2">
    <source>
        <dbReference type="EMBL" id="RIJ48609.1"/>
    </source>
</evidence>
<proteinExistence type="predicted"/>